<dbReference type="VEuPathDB" id="TriTrypDB:TvY486_1008420"/>
<dbReference type="Pfam" id="PF24681">
    <property type="entry name" value="Kelch_KLHDC2_KLHL20_DRC7"/>
    <property type="match status" value="1"/>
</dbReference>
<reference evidence="3" key="1">
    <citation type="journal article" date="2012" name="Proc. Natl. Acad. Sci. U.S.A.">
        <title>Antigenic diversity is generated by distinct evolutionary mechanisms in African trypanosome species.</title>
        <authorList>
            <person name="Jackson A.P."/>
            <person name="Berry A."/>
            <person name="Aslett M."/>
            <person name="Allison H.C."/>
            <person name="Burton P."/>
            <person name="Vavrova-Anderson J."/>
            <person name="Brown R."/>
            <person name="Browne H."/>
            <person name="Corton N."/>
            <person name="Hauser H."/>
            <person name="Gamble J."/>
            <person name="Gilderthorp R."/>
            <person name="Marcello L."/>
            <person name="McQuillan J."/>
            <person name="Otto T.D."/>
            <person name="Quail M.A."/>
            <person name="Sanders M.J."/>
            <person name="van Tonder A."/>
            <person name="Ginger M.L."/>
            <person name="Field M.C."/>
            <person name="Barry J.D."/>
            <person name="Hertz-Fowler C."/>
            <person name="Berriman M."/>
        </authorList>
    </citation>
    <scope>NUCLEOTIDE SEQUENCE</scope>
    <source>
        <strain evidence="3">Y486</strain>
    </source>
</reference>
<dbReference type="Pfam" id="PF01344">
    <property type="entry name" value="Kelch_1"/>
    <property type="match status" value="1"/>
</dbReference>
<sequence>MAAEFVHRKLNRYEWVDFVPTKAAPATTNTPAKELLGAAAACSEKRLFLCGGYDLRTGRSLSQVAEFDLTTKQWSSGTPLPERVRDAAAVAFGECCVLFGGSNDEEYTDNLWLLAPKVPSEMPPTGVSSKEPVPLAWSLIRPEGPCPSARVGHSMVLGVIGGEEDAPPASVIYLFGGFDGSKRLNDLWLLRLSSLTDNNTATWELVEAKSGVPPVPRDAAAVAFDSAGERLLVFGGFASFLQNDLHIFTLRGGANAWTSPPCLFAPSRRHGCVAAVSGGHFVVCLGCGEGGPVAQVLQLSLTDFKWSQLTLERDDLMGRSGAMGCVSEKGKRIVLFGGGSPPKLRTCLLELELEKPDTGGSRKK</sequence>
<name>G0U7D8_TRYVY</name>
<accession>G0U7D8</accession>
<evidence type="ECO:0000256" key="2">
    <source>
        <dbReference type="ARBA" id="ARBA00022737"/>
    </source>
</evidence>
<dbReference type="InterPro" id="IPR006652">
    <property type="entry name" value="Kelch_1"/>
</dbReference>
<gene>
    <name evidence="3" type="ORF">TVY486_1008420</name>
</gene>
<dbReference type="OMA" id="NTATWEL"/>
<dbReference type="AlphaFoldDB" id="G0U7D8"/>
<dbReference type="SUPFAM" id="SSF117281">
    <property type="entry name" value="Kelch motif"/>
    <property type="match status" value="2"/>
</dbReference>
<evidence type="ECO:0000256" key="1">
    <source>
        <dbReference type="ARBA" id="ARBA00022441"/>
    </source>
</evidence>
<dbReference type="PANTHER" id="PTHR46093:SF3">
    <property type="entry name" value="ACYL-COA-BINDING DOMAIN-CONTAINING PROTEIN 4"/>
    <property type="match status" value="1"/>
</dbReference>
<protein>
    <submittedName>
        <fullName evidence="3">Uncharacterized protein</fullName>
    </submittedName>
</protein>
<organism evidence="3">
    <name type="scientific">Trypanosoma vivax (strain Y486)</name>
    <dbReference type="NCBI Taxonomy" id="1055687"/>
    <lineage>
        <taxon>Eukaryota</taxon>
        <taxon>Discoba</taxon>
        <taxon>Euglenozoa</taxon>
        <taxon>Kinetoplastea</taxon>
        <taxon>Metakinetoplastina</taxon>
        <taxon>Trypanosomatida</taxon>
        <taxon>Trypanosomatidae</taxon>
        <taxon>Trypanosoma</taxon>
        <taxon>Duttonella</taxon>
    </lineage>
</organism>
<dbReference type="EMBL" id="HE573026">
    <property type="protein sequence ID" value="CCC51796.1"/>
    <property type="molecule type" value="Genomic_DNA"/>
</dbReference>
<proteinExistence type="predicted"/>
<dbReference type="Gene3D" id="2.120.10.80">
    <property type="entry name" value="Kelch-type beta propeller"/>
    <property type="match status" value="2"/>
</dbReference>
<dbReference type="PANTHER" id="PTHR46093">
    <property type="entry name" value="ACYL-COA-BINDING DOMAIN-CONTAINING PROTEIN 5"/>
    <property type="match status" value="1"/>
</dbReference>
<keyword evidence="2" id="KW-0677">Repeat</keyword>
<evidence type="ECO:0000313" key="3">
    <source>
        <dbReference type="EMBL" id="CCC51796.1"/>
    </source>
</evidence>
<dbReference type="InterPro" id="IPR015915">
    <property type="entry name" value="Kelch-typ_b-propeller"/>
</dbReference>
<keyword evidence="1" id="KW-0880">Kelch repeat</keyword>
<dbReference type="SMART" id="SM00612">
    <property type="entry name" value="Kelch"/>
    <property type="match status" value="1"/>
</dbReference>